<proteinExistence type="predicted"/>
<accession>A0ABS4Z0M3</accession>
<dbReference type="Proteomes" id="UP000711614">
    <property type="component" value="Unassembled WGS sequence"/>
</dbReference>
<protein>
    <submittedName>
        <fullName evidence="1">Uncharacterized Zn finger protein (UPF0148 family)</fullName>
    </submittedName>
</protein>
<dbReference type="EMBL" id="JAGIOI010000001">
    <property type="protein sequence ID" value="MBP2414260.1"/>
    <property type="molecule type" value="Genomic_DNA"/>
</dbReference>
<organism evidence="1 2">
    <name type="scientific">Arthrobacter stackebrandtii</name>
    <dbReference type="NCBI Taxonomy" id="272161"/>
    <lineage>
        <taxon>Bacteria</taxon>
        <taxon>Bacillati</taxon>
        <taxon>Actinomycetota</taxon>
        <taxon>Actinomycetes</taxon>
        <taxon>Micrococcales</taxon>
        <taxon>Micrococcaceae</taxon>
        <taxon>Arthrobacter</taxon>
    </lineage>
</organism>
<keyword evidence="2" id="KW-1185">Reference proteome</keyword>
<reference evidence="1 2" key="1">
    <citation type="submission" date="2021-03" db="EMBL/GenBank/DDBJ databases">
        <title>Sequencing the genomes of 1000 actinobacteria strains.</title>
        <authorList>
            <person name="Klenk H.-P."/>
        </authorList>
    </citation>
    <scope>NUCLEOTIDE SEQUENCE [LARGE SCALE GENOMIC DNA]</scope>
    <source>
        <strain evidence="1 2">DSM 16005</strain>
    </source>
</reference>
<evidence type="ECO:0000313" key="2">
    <source>
        <dbReference type="Proteomes" id="UP000711614"/>
    </source>
</evidence>
<sequence>MTTRTCPECNTPFTPASPRQLFCRPACAHRQRQRKYRRSLQDEELRMTGQAGQSKANTQESLAALTALYEATIRNLQLTERRKLATVTRSFEDKLATAYEKLNQRAQAASRAQSEADALQRSMRHLRYENKQRELSEQQAVKDLQELAARVLVLNRAANTRLDRTSAAIFARRGWNTEMGRS</sequence>
<comment type="caution">
    <text evidence="1">The sequence shown here is derived from an EMBL/GenBank/DDBJ whole genome shotgun (WGS) entry which is preliminary data.</text>
</comment>
<evidence type="ECO:0000313" key="1">
    <source>
        <dbReference type="EMBL" id="MBP2414260.1"/>
    </source>
</evidence>
<dbReference type="RefSeq" id="WP_209681999.1">
    <property type="nucleotide sequence ID" value="NZ_JAGIOI010000001.1"/>
</dbReference>
<name>A0ABS4Z0M3_9MICC</name>
<gene>
    <name evidence="1" type="ORF">JOF48_003059</name>
</gene>